<gene>
    <name evidence="1" type="ORF">An08g04230</name>
</gene>
<reference evidence="1" key="1">
    <citation type="submission" date="2025-02" db="EMBL/GenBank/DDBJ databases">
        <authorList>
            <consortium name="NCBI Genome Project"/>
        </authorList>
    </citation>
    <scope>NUCLEOTIDE SEQUENCE</scope>
</reference>
<dbReference type="GeneID" id="84591649"/>
<dbReference type="KEGG" id="ang:An08g04230"/>
<dbReference type="RefSeq" id="XP_059601185.1">
    <property type="nucleotide sequence ID" value="XM_059748992.1"/>
</dbReference>
<evidence type="ECO:0000313" key="1">
    <source>
        <dbReference type="RefSeq" id="XP_059601185.1"/>
    </source>
</evidence>
<accession>A0AAJ8BRY4</accession>
<dbReference type="AlphaFoldDB" id="A0AAJ8BRY4"/>
<name>A0AAJ8BRY4_ASPNG</name>
<dbReference type="VEuPathDB" id="FungiDB:An08g04230"/>
<organism evidence="1">
    <name type="scientific">Aspergillus niger</name>
    <dbReference type="NCBI Taxonomy" id="5061"/>
    <lineage>
        <taxon>Eukaryota</taxon>
        <taxon>Fungi</taxon>
        <taxon>Dikarya</taxon>
        <taxon>Ascomycota</taxon>
        <taxon>Pezizomycotina</taxon>
        <taxon>Eurotiomycetes</taxon>
        <taxon>Eurotiomycetidae</taxon>
        <taxon>Eurotiales</taxon>
        <taxon>Aspergillaceae</taxon>
        <taxon>Aspergillus</taxon>
        <taxon>Aspergillus subgen. Circumdati</taxon>
    </lineage>
</organism>
<reference evidence="1" key="2">
    <citation type="submission" date="2025-08" db="UniProtKB">
        <authorList>
            <consortium name="RefSeq"/>
        </authorList>
    </citation>
    <scope>IDENTIFICATION</scope>
</reference>
<protein>
    <submittedName>
        <fullName evidence="1">Uncharacterized protein</fullName>
    </submittedName>
</protein>
<sequence>MSLISCSQTIEYFLIDKNFLVAPRCLAIDQRNREIDIKWHLGWLSYSSKDTRSLPDTTTSIFGMKCQSYHCNHPKSTIVMQVTIYMMVHYSF</sequence>
<proteinExistence type="predicted"/>